<protein>
    <recommendedName>
        <fullName evidence="2">Homing endonuclease LAGLIDADG domain-containing protein</fullName>
    </recommendedName>
</protein>
<evidence type="ECO:0008006" key="2">
    <source>
        <dbReference type="Google" id="ProtNLM"/>
    </source>
</evidence>
<comment type="caution">
    <text evidence="1">The sequence shown here is derived from an EMBL/GenBank/DDBJ whole genome shotgun (WGS) entry which is preliminary data.</text>
</comment>
<evidence type="ECO:0000313" key="1">
    <source>
        <dbReference type="EMBL" id="KKM84731.1"/>
    </source>
</evidence>
<dbReference type="SUPFAM" id="SSF55608">
    <property type="entry name" value="Homing endonucleases"/>
    <property type="match status" value="1"/>
</dbReference>
<dbReference type="Gene3D" id="3.10.28.10">
    <property type="entry name" value="Homing endonucleases"/>
    <property type="match status" value="1"/>
</dbReference>
<sequence>MTEDQKVAYLAGLVDADGSIIMAKSKNSRYRHPAVIIANASKSIMVWLEVNFGGVGWNNNASKKNPKFRDCYFWRLVGTQAVDLLKQIAPYLNEEMKTKRANMLIARNISRGGGRYTDAEREQKLQLERDFIATSRCPERWAA</sequence>
<dbReference type="AlphaFoldDB" id="A0A0F9LBJ4"/>
<accession>A0A0F9LBJ4</accession>
<name>A0A0F9LBJ4_9ZZZZ</name>
<organism evidence="1">
    <name type="scientific">marine sediment metagenome</name>
    <dbReference type="NCBI Taxonomy" id="412755"/>
    <lineage>
        <taxon>unclassified sequences</taxon>
        <taxon>metagenomes</taxon>
        <taxon>ecological metagenomes</taxon>
    </lineage>
</organism>
<reference evidence="1" key="1">
    <citation type="journal article" date="2015" name="Nature">
        <title>Complex archaea that bridge the gap between prokaryotes and eukaryotes.</title>
        <authorList>
            <person name="Spang A."/>
            <person name="Saw J.H."/>
            <person name="Jorgensen S.L."/>
            <person name="Zaremba-Niedzwiedzka K."/>
            <person name="Martijn J."/>
            <person name="Lind A.E."/>
            <person name="van Eijk R."/>
            <person name="Schleper C."/>
            <person name="Guy L."/>
            <person name="Ettema T.J."/>
        </authorList>
    </citation>
    <scope>NUCLEOTIDE SEQUENCE</scope>
</reference>
<dbReference type="InterPro" id="IPR027434">
    <property type="entry name" value="Homing_endonucl"/>
</dbReference>
<gene>
    <name evidence="1" type="ORF">LCGC14_1296220</name>
</gene>
<proteinExistence type="predicted"/>
<dbReference type="EMBL" id="LAZR01007520">
    <property type="protein sequence ID" value="KKM84731.1"/>
    <property type="molecule type" value="Genomic_DNA"/>
</dbReference>